<dbReference type="PROSITE" id="PS51318">
    <property type="entry name" value="TAT"/>
    <property type="match status" value="1"/>
</dbReference>
<reference evidence="1" key="1">
    <citation type="submission" date="2019-03" db="EMBL/GenBank/DDBJ databases">
        <title>Single cell metagenomics reveals metabolic interactions within the superorganism composed of flagellate Streblomastix strix and complex community of Bacteroidetes bacteria on its surface.</title>
        <authorList>
            <person name="Treitli S.C."/>
            <person name="Kolisko M."/>
            <person name="Husnik F."/>
            <person name="Keeling P."/>
            <person name="Hampl V."/>
        </authorList>
    </citation>
    <scope>NUCLEOTIDE SEQUENCE</scope>
    <source>
        <strain evidence="1">STM</strain>
    </source>
</reference>
<evidence type="ECO:0008006" key="2">
    <source>
        <dbReference type="Google" id="ProtNLM"/>
    </source>
</evidence>
<dbReference type="AlphaFoldDB" id="A0A5J4SGQ0"/>
<name>A0A5J4SGQ0_9ZZZZ</name>
<organism evidence="1">
    <name type="scientific">termite gut metagenome</name>
    <dbReference type="NCBI Taxonomy" id="433724"/>
    <lineage>
        <taxon>unclassified sequences</taxon>
        <taxon>metagenomes</taxon>
        <taxon>organismal metagenomes</taxon>
    </lineage>
</organism>
<evidence type="ECO:0000313" key="1">
    <source>
        <dbReference type="EMBL" id="KAA6344410.1"/>
    </source>
</evidence>
<protein>
    <recommendedName>
        <fullName evidence="2">L-2-amino-thiazoline-4-carboxylic acid hydrolase</fullName>
    </recommendedName>
</protein>
<dbReference type="InterPro" id="IPR006311">
    <property type="entry name" value="TAT_signal"/>
</dbReference>
<proteinExistence type="predicted"/>
<sequence>MKKQRREFIKAMGLTSVGLLSGGAFLRAGTPQEKPTTIYEVRKACRQFAMLYFNFCKVLVDALGETEAFPLVQKAIFKLSLDRSDKIRAKVLAEGIEPVPENFNAVNDLPYVAWHEWEPSMGGVRCPYAEVWLDYFETHPWFKRFASLYCDVIDTTNMENFTRTTSHRITQNLLWGDAVCEREYFESEQVKQGQFTYGKR</sequence>
<comment type="caution">
    <text evidence="1">The sequence shown here is derived from an EMBL/GenBank/DDBJ whole genome shotgun (WGS) entry which is preliminary data.</text>
</comment>
<gene>
    <name evidence="1" type="ORF">EZS27_007963</name>
</gene>
<accession>A0A5J4SGQ0</accession>
<dbReference type="EMBL" id="SNRY01000219">
    <property type="protein sequence ID" value="KAA6344410.1"/>
    <property type="molecule type" value="Genomic_DNA"/>
</dbReference>